<dbReference type="GO" id="GO:0003723">
    <property type="term" value="F:RNA binding"/>
    <property type="evidence" value="ECO:0007669"/>
    <property type="project" value="UniProtKB-KW"/>
</dbReference>
<dbReference type="InterPro" id="IPR024088">
    <property type="entry name" value="Tyr-tRNA-ligase_bac-type"/>
</dbReference>
<keyword evidence="5" id="KW-0694">RNA-binding</keyword>
<dbReference type="Pfam" id="PF22421">
    <property type="entry name" value="SYY_C-terminal"/>
    <property type="match status" value="1"/>
</dbReference>
<dbReference type="SUPFAM" id="SSF52374">
    <property type="entry name" value="Nucleotidylyl transferase"/>
    <property type="match status" value="1"/>
</dbReference>
<dbReference type="CDD" id="cd00805">
    <property type="entry name" value="TyrRS_core"/>
    <property type="match status" value="1"/>
</dbReference>
<evidence type="ECO:0000256" key="2">
    <source>
        <dbReference type="ARBA" id="ARBA00022598"/>
    </source>
</evidence>
<dbReference type="GO" id="GO:0005829">
    <property type="term" value="C:cytosol"/>
    <property type="evidence" value="ECO:0007669"/>
    <property type="project" value="TreeGrafter"/>
</dbReference>
<evidence type="ECO:0000256" key="4">
    <source>
        <dbReference type="ARBA" id="ARBA00022840"/>
    </source>
</evidence>
<evidence type="ECO:0000256" key="3">
    <source>
        <dbReference type="ARBA" id="ARBA00022741"/>
    </source>
</evidence>
<keyword evidence="6" id="KW-0648">Protein biosynthesis</keyword>
<evidence type="ECO:0000259" key="10">
    <source>
        <dbReference type="Pfam" id="PF22421"/>
    </source>
</evidence>
<evidence type="ECO:0000256" key="9">
    <source>
        <dbReference type="ARBA" id="ARBA00048248"/>
    </source>
</evidence>
<evidence type="ECO:0000313" key="11">
    <source>
        <dbReference type="EMBL" id="CAB4873213.1"/>
    </source>
</evidence>
<proteinExistence type="inferred from homology"/>
<keyword evidence="2" id="KW-0436">Ligase</keyword>
<dbReference type="PROSITE" id="PS50889">
    <property type="entry name" value="S4"/>
    <property type="match status" value="1"/>
</dbReference>
<gene>
    <name evidence="11" type="ORF">UFOPK3381_00933</name>
</gene>
<reference evidence="11" key="1">
    <citation type="submission" date="2020-05" db="EMBL/GenBank/DDBJ databases">
        <authorList>
            <person name="Chiriac C."/>
            <person name="Salcher M."/>
            <person name="Ghai R."/>
            <person name="Kavagutti S V."/>
        </authorList>
    </citation>
    <scope>NUCLEOTIDE SEQUENCE</scope>
</reference>
<dbReference type="InterPro" id="IPR002305">
    <property type="entry name" value="aa-tRNA-synth_Ic"/>
</dbReference>
<dbReference type="InterPro" id="IPR024107">
    <property type="entry name" value="Tyr-tRNA-ligase_bac_1"/>
</dbReference>
<keyword evidence="3" id="KW-0547">Nucleotide-binding</keyword>
<dbReference type="PRINTS" id="PR01040">
    <property type="entry name" value="TRNASYNTHTYR"/>
</dbReference>
<dbReference type="EMBL" id="CAFBLN010000037">
    <property type="protein sequence ID" value="CAB4873213.1"/>
    <property type="molecule type" value="Genomic_DNA"/>
</dbReference>
<accession>A0A6J7E0B7</accession>
<dbReference type="SUPFAM" id="SSF55174">
    <property type="entry name" value="Alpha-L RNA-binding motif"/>
    <property type="match status" value="1"/>
</dbReference>
<dbReference type="InterPro" id="IPR002307">
    <property type="entry name" value="Tyr-tRNA-ligase"/>
</dbReference>
<dbReference type="PROSITE" id="PS00178">
    <property type="entry name" value="AA_TRNA_LIGASE_I"/>
    <property type="match status" value="1"/>
</dbReference>
<dbReference type="Gene3D" id="3.40.50.620">
    <property type="entry name" value="HUPs"/>
    <property type="match status" value="1"/>
</dbReference>
<dbReference type="NCBIfam" id="TIGR00234">
    <property type="entry name" value="tyrS"/>
    <property type="match status" value="1"/>
</dbReference>
<keyword evidence="4" id="KW-0067">ATP-binding</keyword>
<feature type="domain" description="Tyrosine--tRNA ligase SYY-like C-terminal" evidence="10">
    <location>
        <begin position="340"/>
        <end position="421"/>
    </location>
</feature>
<evidence type="ECO:0000256" key="8">
    <source>
        <dbReference type="ARBA" id="ARBA00033323"/>
    </source>
</evidence>
<dbReference type="InterPro" id="IPR036986">
    <property type="entry name" value="S4_RNA-bd_sf"/>
</dbReference>
<dbReference type="AlphaFoldDB" id="A0A6J7E0B7"/>
<dbReference type="GO" id="GO:0005524">
    <property type="term" value="F:ATP binding"/>
    <property type="evidence" value="ECO:0007669"/>
    <property type="project" value="UniProtKB-KW"/>
</dbReference>
<dbReference type="InterPro" id="IPR014729">
    <property type="entry name" value="Rossmann-like_a/b/a_fold"/>
</dbReference>
<evidence type="ECO:0000256" key="5">
    <source>
        <dbReference type="ARBA" id="ARBA00022884"/>
    </source>
</evidence>
<comment type="catalytic activity">
    <reaction evidence="9">
        <text>tRNA(Tyr) + L-tyrosine + ATP = L-tyrosyl-tRNA(Tyr) + AMP + diphosphate + H(+)</text>
        <dbReference type="Rhea" id="RHEA:10220"/>
        <dbReference type="Rhea" id="RHEA-COMP:9706"/>
        <dbReference type="Rhea" id="RHEA-COMP:9707"/>
        <dbReference type="ChEBI" id="CHEBI:15378"/>
        <dbReference type="ChEBI" id="CHEBI:30616"/>
        <dbReference type="ChEBI" id="CHEBI:33019"/>
        <dbReference type="ChEBI" id="CHEBI:58315"/>
        <dbReference type="ChEBI" id="CHEBI:78442"/>
        <dbReference type="ChEBI" id="CHEBI:78536"/>
        <dbReference type="ChEBI" id="CHEBI:456215"/>
        <dbReference type="EC" id="6.1.1.1"/>
    </reaction>
</comment>
<dbReference type="GO" id="GO:0006437">
    <property type="term" value="P:tyrosyl-tRNA aminoacylation"/>
    <property type="evidence" value="ECO:0007669"/>
    <property type="project" value="InterPro"/>
</dbReference>
<protein>
    <recommendedName>
        <fullName evidence="1">tyrosine--tRNA ligase</fullName>
        <ecNumber evidence="1">6.1.1.1</ecNumber>
    </recommendedName>
    <alternativeName>
        <fullName evidence="8">Tyrosyl-tRNA synthetase</fullName>
    </alternativeName>
</protein>
<evidence type="ECO:0000256" key="7">
    <source>
        <dbReference type="ARBA" id="ARBA00023146"/>
    </source>
</evidence>
<sequence>MGIREDWEFRNILHQFTDEAIFGQLDSGAVTLYAGFDPTAKSLHLGNLLQLTSMRRLQLAGNRPIALAGGGTGLIGDPSHKATERQLLSMDELQENVAGIRRQLEKFLDFSSAAGSSQALLLNNADWLTTISLTDFLRDTGKHFTVNQMIAKDSVKSRLDRPDVGISFTEFSYMLLQAHDFLHLYQLHGCTMQLGGSDQWGNITMGAELVRKVAGGTAFGVTSPLLVKSDGTKFGKSESGAMYLDPEMTAPFAMHQFFLNTEDSLVIHLLKSFTFLTHDEINELELATNERAHERLAQRTLANEVVAYVHSREVAQAAEQAGRALFSEAIRGLDEATLMQVMADAPSSTVSRQVVVDGKPLLDLLVECGLATSRGEARRFIDQGGVYLNNVKADRDIVDLSDVLHDRYVVLRRGRRQTHLVVLA</sequence>
<organism evidence="11">
    <name type="scientific">freshwater metagenome</name>
    <dbReference type="NCBI Taxonomy" id="449393"/>
    <lineage>
        <taxon>unclassified sequences</taxon>
        <taxon>metagenomes</taxon>
        <taxon>ecological metagenomes</taxon>
    </lineage>
</organism>
<dbReference type="GO" id="GO:0004831">
    <property type="term" value="F:tyrosine-tRNA ligase activity"/>
    <property type="evidence" value="ECO:0007669"/>
    <property type="project" value="UniProtKB-EC"/>
</dbReference>
<dbReference type="Pfam" id="PF00579">
    <property type="entry name" value="tRNA-synt_1b"/>
    <property type="match status" value="1"/>
</dbReference>
<keyword evidence="7" id="KW-0030">Aminoacyl-tRNA synthetase</keyword>
<evidence type="ECO:0000256" key="1">
    <source>
        <dbReference type="ARBA" id="ARBA00013160"/>
    </source>
</evidence>
<dbReference type="EC" id="6.1.1.1" evidence="1"/>
<dbReference type="Gene3D" id="3.10.290.10">
    <property type="entry name" value="RNA-binding S4 domain"/>
    <property type="match status" value="1"/>
</dbReference>
<dbReference type="InterPro" id="IPR001412">
    <property type="entry name" value="aa-tRNA-synth_I_CS"/>
</dbReference>
<dbReference type="CDD" id="cd00165">
    <property type="entry name" value="S4"/>
    <property type="match status" value="1"/>
</dbReference>
<name>A0A6J7E0B7_9ZZZZ</name>
<dbReference type="Gene3D" id="1.10.240.10">
    <property type="entry name" value="Tyrosyl-Transfer RNA Synthetase"/>
    <property type="match status" value="1"/>
</dbReference>
<dbReference type="InterPro" id="IPR054608">
    <property type="entry name" value="SYY-like_C"/>
</dbReference>
<dbReference type="HAMAP" id="MF_02006">
    <property type="entry name" value="Tyr_tRNA_synth_type1"/>
    <property type="match status" value="1"/>
</dbReference>
<evidence type="ECO:0000256" key="6">
    <source>
        <dbReference type="ARBA" id="ARBA00022917"/>
    </source>
</evidence>
<dbReference type="PANTHER" id="PTHR11766:SF0">
    <property type="entry name" value="TYROSINE--TRNA LIGASE, MITOCHONDRIAL"/>
    <property type="match status" value="1"/>
</dbReference>
<dbReference type="FunFam" id="1.10.240.10:FF:000001">
    <property type="entry name" value="Tyrosine--tRNA ligase"/>
    <property type="match status" value="1"/>
</dbReference>
<dbReference type="PANTHER" id="PTHR11766">
    <property type="entry name" value="TYROSYL-TRNA SYNTHETASE"/>
    <property type="match status" value="1"/>
</dbReference>